<dbReference type="Proteomes" id="UP001140949">
    <property type="component" value="Unassembled WGS sequence"/>
</dbReference>
<sequence>MAEGQGVGQRQGSDDGDIDAIGVVVMSGRRRGIQFLLGLGLG</sequence>
<organism evidence="1 2">
    <name type="scientific">Iris pallida</name>
    <name type="common">Sweet iris</name>
    <dbReference type="NCBI Taxonomy" id="29817"/>
    <lineage>
        <taxon>Eukaryota</taxon>
        <taxon>Viridiplantae</taxon>
        <taxon>Streptophyta</taxon>
        <taxon>Embryophyta</taxon>
        <taxon>Tracheophyta</taxon>
        <taxon>Spermatophyta</taxon>
        <taxon>Magnoliopsida</taxon>
        <taxon>Liliopsida</taxon>
        <taxon>Asparagales</taxon>
        <taxon>Iridaceae</taxon>
        <taxon>Iridoideae</taxon>
        <taxon>Irideae</taxon>
        <taxon>Iris</taxon>
    </lineage>
</organism>
<proteinExistence type="predicted"/>
<reference evidence="1" key="2">
    <citation type="submission" date="2023-04" db="EMBL/GenBank/DDBJ databases">
        <authorList>
            <person name="Bruccoleri R.E."/>
            <person name="Oakeley E.J."/>
            <person name="Faust A.-M."/>
            <person name="Dessus-Babus S."/>
            <person name="Altorfer M."/>
            <person name="Burckhardt D."/>
            <person name="Oertli M."/>
            <person name="Naumann U."/>
            <person name="Petersen F."/>
            <person name="Wong J."/>
        </authorList>
    </citation>
    <scope>NUCLEOTIDE SEQUENCE</scope>
    <source>
        <strain evidence="1">GSM-AAB239-AS_SAM_17_03QT</strain>
        <tissue evidence="1">Leaf</tissue>
    </source>
</reference>
<evidence type="ECO:0000313" key="2">
    <source>
        <dbReference type="Proteomes" id="UP001140949"/>
    </source>
</evidence>
<dbReference type="EMBL" id="JANAVB010037757">
    <property type="protein sequence ID" value="KAJ6801651.1"/>
    <property type="molecule type" value="Genomic_DNA"/>
</dbReference>
<protein>
    <submittedName>
        <fullName evidence="1">Pollen-specific leucine-rich repeat extensin-like protein 4</fullName>
    </submittedName>
</protein>
<accession>A0AAX6ECH8</accession>
<name>A0AAX6ECH8_IRIPA</name>
<dbReference type="AlphaFoldDB" id="A0AAX6ECH8"/>
<gene>
    <name evidence="1" type="ORF">M6B38_196610</name>
</gene>
<comment type="caution">
    <text evidence="1">The sequence shown here is derived from an EMBL/GenBank/DDBJ whole genome shotgun (WGS) entry which is preliminary data.</text>
</comment>
<evidence type="ECO:0000313" key="1">
    <source>
        <dbReference type="EMBL" id="KAJ6801651.1"/>
    </source>
</evidence>
<reference evidence="1" key="1">
    <citation type="journal article" date="2023" name="GigaByte">
        <title>Genome assembly of the bearded iris, Iris pallida Lam.</title>
        <authorList>
            <person name="Bruccoleri R.E."/>
            <person name="Oakeley E.J."/>
            <person name="Faust A.M.E."/>
            <person name="Altorfer M."/>
            <person name="Dessus-Babus S."/>
            <person name="Burckhardt D."/>
            <person name="Oertli M."/>
            <person name="Naumann U."/>
            <person name="Petersen F."/>
            <person name="Wong J."/>
        </authorList>
    </citation>
    <scope>NUCLEOTIDE SEQUENCE</scope>
    <source>
        <strain evidence="1">GSM-AAB239-AS_SAM_17_03QT</strain>
    </source>
</reference>
<keyword evidence="2" id="KW-1185">Reference proteome</keyword>